<accession>A0A1J4KBB4</accession>
<dbReference type="GO" id="GO:0003755">
    <property type="term" value="F:peptidyl-prolyl cis-trans isomerase activity"/>
    <property type="evidence" value="ECO:0007669"/>
    <property type="project" value="UniProtKB-KW"/>
</dbReference>
<gene>
    <name evidence="5" type="ORF">TRFO_24780</name>
</gene>
<comment type="catalytic activity">
    <reaction evidence="3">
        <text>[protein]-peptidylproline (omega=180) = [protein]-peptidylproline (omega=0)</text>
        <dbReference type="Rhea" id="RHEA:16237"/>
        <dbReference type="Rhea" id="RHEA-COMP:10747"/>
        <dbReference type="Rhea" id="RHEA-COMP:10748"/>
        <dbReference type="ChEBI" id="CHEBI:83833"/>
        <dbReference type="ChEBI" id="CHEBI:83834"/>
        <dbReference type="EC" id="5.2.1.8"/>
    </reaction>
</comment>
<proteinExistence type="predicted"/>
<keyword evidence="3" id="KW-0697">Rotamase</keyword>
<dbReference type="GeneID" id="94838649"/>
<dbReference type="Gene3D" id="3.10.50.40">
    <property type="match status" value="1"/>
</dbReference>
<keyword evidence="3 5" id="KW-0413">Isomerase</keyword>
<dbReference type="SUPFAM" id="SSF48452">
    <property type="entry name" value="TPR-like"/>
    <property type="match status" value="1"/>
</dbReference>
<evidence type="ECO:0000313" key="5">
    <source>
        <dbReference type="EMBL" id="OHT06990.1"/>
    </source>
</evidence>
<evidence type="ECO:0000259" key="4">
    <source>
        <dbReference type="PROSITE" id="PS50059"/>
    </source>
</evidence>
<comment type="caution">
    <text evidence="5">The sequence shown here is derived from an EMBL/GenBank/DDBJ whole genome shotgun (WGS) entry which is preliminary data.</text>
</comment>
<dbReference type="Pfam" id="PF00254">
    <property type="entry name" value="FKBP_C"/>
    <property type="match status" value="1"/>
</dbReference>
<feature type="domain" description="PPIase FKBP-type" evidence="4">
    <location>
        <begin position="26"/>
        <end position="114"/>
    </location>
</feature>
<evidence type="ECO:0000256" key="2">
    <source>
        <dbReference type="ARBA" id="ARBA00022803"/>
    </source>
</evidence>
<protein>
    <recommendedName>
        <fullName evidence="3">peptidylprolyl isomerase</fullName>
        <ecNumber evidence="3">5.2.1.8</ecNumber>
    </recommendedName>
</protein>
<evidence type="ECO:0000256" key="3">
    <source>
        <dbReference type="PROSITE-ProRule" id="PRU00277"/>
    </source>
</evidence>
<dbReference type="PROSITE" id="PS50059">
    <property type="entry name" value="FKBP_PPIASE"/>
    <property type="match status" value="1"/>
</dbReference>
<dbReference type="Proteomes" id="UP000179807">
    <property type="component" value="Unassembled WGS sequence"/>
</dbReference>
<dbReference type="EC" id="5.2.1.8" evidence="3"/>
<name>A0A1J4KBB4_9EUKA</name>
<reference evidence="5" key="1">
    <citation type="submission" date="2016-10" db="EMBL/GenBank/DDBJ databases">
        <authorList>
            <person name="Benchimol M."/>
            <person name="Almeida L.G."/>
            <person name="Vasconcelos A.T."/>
            <person name="Perreira-Neves A."/>
            <person name="Rosa I.A."/>
            <person name="Tasca T."/>
            <person name="Bogo M.R."/>
            <person name="de Souza W."/>
        </authorList>
    </citation>
    <scope>NUCLEOTIDE SEQUENCE [LARGE SCALE GENOMIC DNA]</scope>
    <source>
        <strain evidence="5">K</strain>
    </source>
</reference>
<dbReference type="InterPro" id="IPR001179">
    <property type="entry name" value="PPIase_FKBP_dom"/>
</dbReference>
<dbReference type="RefSeq" id="XP_068360126.1">
    <property type="nucleotide sequence ID" value="XM_068503945.1"/>
</dbReference>
<dbReference type="OrthoDB" id="1902587at2759"/>
<dbReference type="AlphaFoldDB" id="A0A1J4KBB4"/>
<evidence type="ECO:0000313" key="6">
    <source>
        <dbReference type="Proteomes" id="UP000179807"/>
    </source>
</evidence>
<sequence length="268" mass="30380">MEALFAEGKIKKDVIKEGDGPFPQDGDRVKVEYVATIKETGKIFDDTKKNGNPFKFVVGKSDIEIWSLGVKTMKVGEHSKFEFDSTFAYGEKVTEVGIPANTQIVIDVELIKIMETFENIDDAISRAEQINEMAANKFRGGDLDSALDLYNDIFDAIDGYTNDKISEIECRTFRNLSIVHGRKGNWKQSLKYADDVLLSKEDDLKALMRKIEALINLENLDKAKETLEHAILVSKNDPAFLALRGKLENAQKLKNKRENEQYAKMFKQ</sequence>
<dbReference type="SUPFAM" id="SSF54534">
    <property type="entry name" value="FKBP-like"/>
    <property type="match status" value="1"/>
</dbReference>
<keyword evidence="1" id="KW-0677">Repeat</keyword>
<keyword evidence="2" id="KW-0802">TPR repeat</keyword>
<dbReference type="Pfam" id="PF14559">
    <property type="entry name" value="TPR_19"/>
    <property type="match status" value="1"/>
</dbReference>
<organism evidence="5 6">
    <name type="scientific">Tritrichomonas foetus</name>
    <dbReference type="NCBI Taxonomy" id="1144522"/>
    <lineage>
        <taxon>Eukaryota</taxon>
        <taxon>Metamonada</taxon>
        <taxon>Parabasalia</taxon>
        <taxon>Tritrichomonadida</taxon>
        <taxon>Tritrichomonadidae</taxon>
        <taxon>Tritrichomonas</taxon>
    </lineage>
</organism>
<dbReference type="Gene3D" id="1.25.40.10">
    <property type="entry name" value="Tetratricopeptide repeat domain"/>
    <property type="match status" value="1"/>
</dbReference>
<dbReference type="EMBL" id="MLAK01000708">
    <property type="protein sequence ID" value="OHT06990.1"/>
    <property type="molecule type" value="Genomic_DNA"/>
</dbReference>
<keyword evidence="6" id="KW-1185">Reference proteome</keyword>
<dbReference type="InterPro" id="IPR046357">
    <property type="entry name" value="PPIase_dom_sf"/>
</dbReference>
<dbReference type="VEuPathDB" id="TrichDB:TRFO_24780"/>
<dbReference type="PANTHER" id="PTHR46512">
    <property type="entry name" value="PEPTIDYLPROLYL ISOMERASE"/>
    <property type="match status" value="1"/>
</dbReference>
<dbReference type="InterPro" id="IPR011990">
    <property type="entry name" value="TPR-like_helical_dom_sf"/>
</dbReference>
<evidence type="ECO:0000256" key="1">
    <source>
        <dbReference type="ARBA" id="ARBA00022737"/>
    </source>
</evidence>
<dbReference type="InterPro" id="IPR050754">
    <property type="entry name" value="FKBP4/5/8-like"/>
</dbReference>